<accession>A0AAD2CNV5</accession>
<dbReference type="Proteomes" id="UP001295423">
    <property type="component" value="Unassembled WGS sequence"/>
</dbReference>
<evidence type="ECO:0000313" key="1">
    <source>
        <dbReference type="EMBL" id="CAJ1935356.1"/>
    </source>
</evidence>
<name>A0AAD2CNV5_9STRA</name>
<dbReference type="AlphaFoldDB" id="A0AAD2CNV5"/>
<sequence length="216" mass="24365">MKDEVFAQGLGLQVHIRTKIVGYWSYIQSIAIQIGDDILEIEGSADTEEGDDDGAHPHYWSNYEYQGHLENVAGFPVTQELSSTASYKRSYTIDFSDKYSTGQNITVETYKEFVRVRFNGDESIFGNTVGLLGDCKTGKTYARDGVTGMEDLVELGDEWQVLPYEPRLFHESSHPQFPDKCLKPEGERNARRLAEESPSVGTISMEHKQQSLARLL</sequence>
<protein>
    <submittedName>
        <fullName evidence="1">Uncharacterized protein</fullName>
    </submittedName>
</protein>
<comment type="caution">
    <text evidence="1">The sequence shown here is derived from an EMBL/GenBank/DDBJ whole genome shotgun (WGS) entry which is preliminary data.</text>
</comment>
<dbReference type="EMBL" id="CAKOGP040000458">
    <property type="protein sequence ID" value="CAJ1935356.1"/>
    <property type="molecule type" value="Genomic_DNA"/>
</dbReference>
<gene>
    <name evidence="1" type="ORF">CYCCA115_LOCUS4691</name>
</gene>
<evidence type="ECO:0000313" key="2">
    <source>
        <dbReference type="Proteomes" id="UP001295423"/>
    </source>
</evidence>
<proteinExistence type="predicted"/>
<keyword evidence="2" id="KW-1185">Reference proteome</keyword>
<reference evidence="1" key="1">
    <citation type="submission" date="2023-08" db="EMBL/GenBank/DDBJ databases">
        <authorList>
            <person name="Audoor S."/>
            <person name="Bilcke G."/>
        </authorList>
    </citation>
    <scope>NUCLEOTIDE SEQUENCE</scope>
</reference>
<organism evidence="1 2">
    <name type="scientific">Cylindrotheca closterium</name>
    <dbReference type="NCBI Taxonomy" id="2856"/>
    <lineage>
        <taxon>Eukaryota</taxon>
        <taxon>Sar</taxon>
        <taxon>Stramenopiles</taxon>
        <taxon>Ochrophyta</taxon>
        <taxon>Bacillariophyta</taxon>
        <taxon>Bacillariophyceae</taxon>
        <taxon>Bacillariophycidae</taxon>
        <taxon>Bacillariales</taxon>
        <taxon>Bacillariaceae</taxon>
        <taxon>Cylindrotheca</taxon>
    </lineage>
</organism>